<evidence type="ECO:0000313" key="4">
    <source>
        <dbReference type="Proteomes" id="UP001521184"/>
    </source>
</evidence>
<keyword evidence="2" id="KW-1133">Transmembrane helix</keyword>
<reference evidence="3 4" key="1">
    <citation type="journal article" date="2023" name="Plant Dis.">
        <title>First Report of Diplodia intermedia Causing Canker and Dieback Diseases on Apple Trees in Canada.</title>
        <authorList>
            <person name="Ellouze W."/>
            <person name="Ilyukhin E."/>
            <person name="Sulman M."/>
            <person name="Ali S."/>
        </authorList>
    </citation>
    <scope>NUCLEOTIDE SEQUENCE [LARGE SCALE GENOMIC DNA]</scope>
    <source>
        <strain evidence="3 4">M45-28</strain>
    </source>
</reference>
<sequence length="263" mass="27308">MDNNRDHSTPHVPVTAEDKPSDPAIIARNNENRAIDAPELYVEEPKYPVAHAWSTTAPETVTSDDKEVSSVQRPLYTKHRKRILGCAPTNIALISLLALLLIGAAIGGGVGGHLAARNKPTATITATVTARPNPTATTVASTPSNTTATTSATETTTATATATTPFHFTLYASPSFVGAAQDVTAAANVSLPWRAHSYVWDQQGSGCCALFCRDGRDVGYRCGEVTYQDDVSGGGVDGVAVRCGDGEGEEAPPGAWCAGAGGQ</sequence>
<accession>A0ABR3TYB1</accession>
<comment type="caution">
    <text evidence="3">The sequence shown here is derived from an EMBL/GenBank/DDBJ whole genome shotgun (WGS) entry which is preliminary data.</text>
</comment>
<proteinExistence type="predicted"/>
<organism evidence="3 4">
    <name type="scientific">Diplodia intermedia</name>
    <dbReference type="NCBI Taxonomy" id="856260"/>
    <lineage>
        <taxon>Eukaryota</taxon>
        <taxon>Fungi</taxon>
        <taxon>Dikarya</taxon>
        <taxon>Ascomycota</taxon>
        <taxon>Pezizomycotina</taxon>
        <taxon>Dothideomycetes</taxon>
        <taxon>Dothideomycetes incertae sedis</taxon>
        <taxon>Botryosphaeriales</taxon>
        <taxon>Botryosphaeriaceae</taxon>
        <taxon>Diplodia</taxon>
    </lineage>
</organism>
<evidence type="ECO:0000256" key="1">
    <source>
        <dbReference type="SAM" id="MobiDB-lite"/>
    </source>
</evidence>
<evidence type="ECO:0000256" key="2">
    <source>
        <dbReference type="SAM" id="Phobius"/>
    </source>
</evidence>
<dbReference type="EMBL" id="JAKEKT020000012">
    <property type="protein sequence ID" value="KAL1647409.1"/>
    <property type="molecule type" value="Genomic_DNA"/>
</dbReference>
<feature type="transmembrane region" description="Helical" evidence="2">
    <location>
        <begin position="83"/>
        <end position="110"/>
    </location>
</feature>
<name>A0ABR3TYB1_9PEZI</name>
<feature type="region of interest" description="Disordered" evidence="1">
    <location>
        <begin position="134"/>
        <end position="156"/>
    </location>
</feature>
<dbReference type="Proteomes" id="UP001521184">
    <property type="component" value="Unassembled WGS sequence"/>
</dbReference>
<feature type="region of interest" description="Disordered" evidence="1">
    <location>
        <begin position="1"/>
        <end position="24"/>
    </location>
</feature>
<evidence type="ECO:0000313" key="3">
    <source>
        <dbReference type="EMBL" id="KAL1647409.1"/>
    </source>
</evidence>
<keyword evidence="2" id="KW-0472">Membrane</keyword>
<protein>
    <submittedName>
        <fullName evidence="3">Uncharacterized protein</fullName>
    </submittedName>
</protein>
<keyword evidence="4" id="KW-1185">Reference proteome</keyword>
<gene>
    <name evidence="3" type="ORF">SLS58_002737</name>
</gene>
<keyword evidence="2" id="KW-0812">Transmembrane</keyword>